<comment type="cofactor">
    <cofactor evidence="15">
        <name>Cu cation</name>
        <dbReference type="ChEBI" id="CHEBI:23378"/>
    </cofactor>
    <text evidence="15">Binds a copper A center.</text>
</comment>
<dbReference type="Gene3D" id="2.60.40.420">
    <property type="entry name" value="Cupredoxins - blue copper proteins"/>
    <property type="match status" value="1"/>
</dbReference>
<dbReference type="GO" id="GO:0042773">
    <property type="term" value="P:ATP synthesis coupled electron transport"/>
    <property type="evidence" value="ECO:0007669"/>
    <property type="project" value="TreeGrafter"/>
</dbReference>
<dbReference type="PRINTS" id="PR01166">
    <property type="entry name" value="CYCOXIDASEII"/>
</dbReference>
<feature type="transmembrane region" description="Helical" evidence="16">
    <location>
        <begin position="20"/>
        <end position="43"/>
    </location>
</feature>
<comment type="similarity">
    <text evidence="2 15">Belongs to the cytochrome c oxidase subunit 2 family.</text>
</comment>
<dbReference type="InterPro" id="IPR008972">
    <property type="entry name" value="Cupredoxin"/>
</dbReference>
<dbReference type="PANTHER" id="PTHR22888">
    <property type="entry name" value="CYTOCHROME C OXIDASE, SUBUNIT II"/>
    <property type="match status" value="1"/>
</dbReference>
<dbReference type="PROSITE" id="PS50857">
    <property type="entry name" value="COX2_CUA"/>
    <property type="match status" value="1"/>
</dbReference>
<dbReference type="SUPFAM" id="SSF81464">
    <property type="entry name" value="Cytochrome c oxidase subunit II-like, transmembrane region"/>
    <property type="match status" value="1"/>
</dbReference>
<keyword evidence="15 19" id="KW-0496">Mitochondrion</keyword>
<keyword evidence="5 15" id="KW-0679">Respiratory chain</keyword>
<evidence type="ECO:0000256" key="10">
    <source>
        <dbReference type="ARBA" id="ARBA00022982"/>
    </source>
</evidence>
<dbReference type="GO" id="GO:0005507">
    <property type="term" value="F:copper ion binding"/>
    <property type="evidence" value="ECO:0007669"/>
    <property type="project" value="InterPro"/>
</dbReference>
<dbReference type="GO" id="GO:0004129">
    <property type="term" value="F:cytochrome-c oxidase activity"/>
    <property type="evidence" value="ECO:0007669"/>
    <property type="project" value="UniProtKB-EC"/>
</dbReference>
<dbReference type="PANTHER" id="PTHR22888:SF9">
    <property type="entry name" value="CYTOCHROME C OXIDASE SUBUNIT 2"/>
    <property type="match status" value="1"/>
</dbReference>
<name>A0A0C4JX69_9BILA</name>
<dbReference type="Gene3D" id="1.10.287.90">
    <property type="match status" value="1"/>
</dbReference>
<dbReference type="Pfam" id="PF00116">
    <property type="entry name" value="COX2"/>
    <property type="match status" value="1"/>
</dbReference>
<keyword evidence="15" id="KW-0999">Mitochondrion inner membrane</keyword>
<dbReference type="Pfam" id="PF02790">
    <property type="entry name" value="COX2_TM"/>
    <property type="match status" value="1"/>
</dbReference>
<feature type="transmembrane region" description="Helical" evidence="16">
    <location>
        <begin position="55"/>
        <end position="81"/>
    </location>
</feature>
<evidence type="ECO:0000256" key="15">
    <source>
        <dbReference type="RuleBase" id="RU000457"/>
    </source>
</evidence>
<evidence type="ECO:0000256" key="5">
    <source>
        <dbReference type="ARBA" id="ARBA00022660"/>
    </source>
</evidence>
<feature type="domain" description="Cytochrome oxidase subunit II transmembrane region profile" evidence="18">
    <location>
        <begin position="1"/>
        <end position="86"/>
    </location>
</feature>
<organism evidence="19">
    <name type="scientific">Hebesoma violentum</name>
    <dbReference type="NCBI Taxonomy" id="1410563"/>
    <lineage>
        <taxon>Eukaryota</taxon>
        <taxon>Metazoa</taxon>
        <taxon>Spiralia</taxon>
        <taxon>Lophotrochozoa</taxon>
        <taxon>Acanthocephala</taxon>
        <taxon>Eoacanthocephala</taxon>
        <taxon>Neoechinorhynchida</taxon>
        <taxon>Neoechinorhynchidae</taxon>
        <taxon>Hebesoma</taxon>
    </lineage>
</organism>
<evidence type="ECO:0000256" key="7">
    <source>
        <dbReference type="ARBA" id="ARBA00022723"/>
    </source>
</evidence>
<evidence type="ECO:0000259" key="18">
    <source>
        <dbReference type="PROSITE" id="PS50999"/>
    </source>
</evidence>
<sequence length="199" mass="22020">MMYLDCYSVVSEGLVVVFEWAVVLSVFILMFVFVLVVDICLLGEGAVKFSSESSYLEFIWTLLPLMVLLFMGYPSMLMLFMNSPEVSSGNSAGVVGYQWYWSYYTPTGTLTSYPEGGFRLLDVDSRLVLSSGVWSKVYISSGDVIHSWALPSMGIKMDAVPGRVNMVDLFCSLPGVYYGQCSELCGVGHSFMPVCLEVV</sequence>
<evidence type="ECO:0000256" key="11">
    <source>
        <dbReference type="ARBA" id="ARBA00022989"/>
    </source>
</evidence>
<evidence type="ECO:0000313" key="19">
    <source>
        <dbReference type="EMBL" id="AHB82311.1"/>
    </source>
</evidence>
<dbReference type="InterPro" id="IPR002429">
    <property type="entry name" value="CcO_II-like_C"/>
</dbReference>
<dbReference type="PROSITE" id="PS00078">
    <property type="entry name" value="COX2"/>
    <property type="match status" value="1"/>
</dbReference>
<geneLocation type="mitochondrion" evidence="19"/>
<keyword evidence="11 16" id="KW-1133">Transmembrane helix</keyword>
<keyword evidence="13 15" id="KW-0472">Membrane</keyword>
<keyword evidence="6 15" id="KW-0812">Transmembrane</keyword>
<keyword evidence="12 15" id="KW-0186">Copper</keyword>
<dbReference type="InterPro" id="IPR011759">
    <property type="entry name" value="Cyt_c_oxidase_su2_TM_dom"/>
</dbReference>
<dbReference type="InterPro" id="IPR001505">
    <property type="entry name" value="Copper_CuA"/>
</dbReference>
<dbReference type="GO" id="GO:0005743">
    <property type="term" value="C:mitochondrial inner membrane"/>
    <property type="evidence" value="ECO:0007669"/>
    <property type="project" value="UniProtKB-SubCell"/>
</dbReference>
<evidence type="ECO:0000256" key="1">
    <source>
        <dbReference type="ARBA" id="ARBA00004141"/>
    </source>
</evidence>
<comment type="catalytic activity">
    <reaction evidence="14">
        <text>4 Fe(II)-[cytochrome c] + O2 + 8 H(+)(in) = 4 Fe(III)-[cytochrome c] + 2 H2O + 4 H(+)(out)</text>
        <dbReference type="Rhea" id="RHEA:11436"/>
        <dbReference type="Rhea" id="RHEA-COMP:10350"/>
        <dbReference type="Rhea" id="RHEA-COMP:14399"/>
        <dbReference type="ChEBI" id="CHEBI:15377"/>
        <dbReference type="ChEBI" id="CHEBI:15378"/>
        <dbReference type="ChEBI" id="CHEBI:15379"/>
        <dbReference type="ChEBI" id="CHEBI:29033"/>
        <dbReference type="ChEBI" id="CHEBI:29034"/>
        <dbReference type="EC" id="7.1.1.9"/>
    </reaction>
    <physiologicalReaction direction="left-to-right" evidence="14">
        <dbReference type="Rhea" id="RHEA:11437"/>
    </physiologicalReaction>
</comment>
<accession>A0A0C4JX69</accession>
<evidence type="ECO:0000259" key="17">
    <source>
        <dbReference type="PROSITE" id="PS50857"/>
    </source>
</evidence>
<comment type="function">
    <text evidence="15">Component of the cytochrome c oxidase, the last enzyme in the mitochondrial electron transport chain which drives oxidative phosphorylation. The respiratory chain contains 3 multisubunit complexes succinate dehydrogenase (complex II, CII), ubiquinol-cytochrome c oxidoreductase (cytochrome b-c1 complex, complex III, CIII) and cytochrome c oxidase (complex IV, CIV), that cooperate to transfer electrons derived from NADH and succinate to molecular oxygen, creating an electrochemical gradient over the inner membrane that drives transmembrane transport and the ATP synthase. Cytochrome c oxidase is the component of the respiratory chain that catalyzes the reduction of oxygen to water. Electrons originating from reduced cytochrome c in the intermembrane space (IMS) are transferred via the dinuclear copper A center (CU(A)) of subunit 2 and heme A of subunit 1 to the active site in subunit 1, a binuclear center (BNC) formed by heme A3 and copper B (CU(B)). The BNC reduces molecular oxygen to 2 water molecules using 4 electrons from cytochrome c in the IMS and 4 protons from the mitochondrial matrix.</text>
</comment>
<evidence type="ECO:0000256" key="2">
    <source>
        <dbReference type="ARBA" id="ARBA00007866"/>
    </source>
</evidence>
<evidence type="ECO:0000256" key="12">
    <source>
        <dbReference type="ARBA" id="ARBA00023008"/>
    </source>
</evidence>
<keyword evidence="10 15" id="KW-0249">Electron transport</keyword>
<evidence type="ECO:0000256" key="16">
    <source>
        <dbReference type="SAM" id="Phobius"/>
    </source>
</evidence>
<dbReference type="InterPro" id="IPR036257">
    <property type="entry name" value="Cyt_c_oxidase_su2_TM_sf"/>
</dbReference>
<evidence type="ECO:0000256" key="6">
    <source>
        <dbReference type="ARBA" id="ARBA00022692"/>
    </source>
</evidence>
<evidence type="ECO:0000256" key="13">
    <source>
        <dbReference type="ARBA" id="ARBA00023136"/>
    </source>
</evidence>
<keyword evidence="4 15" id="KW-0813">Transport</keyword>
<evidence type="ECO:0000256" key="9">
    <source>
        <dbReference type="ARBA" id="ARBA00022967"/>
    </source>
</evidence>
<reference evidence="19" key="1">
    <citation type="journal article" date="2014" name="Shui Sheng Sheng Wu Hsueh Bao">
        <title>The cloning of the mitochondrial genome of Hebesoma violentum (Acanthocephala) and the phylogenetic analysis of Acanthocephalans.</title>
        <authorList>
            <person name="Pan T."/>
            <person name="Nie P."/>
        </authorList>
    </citation>
    <scope>NUCLEOTIDE SEQUENCE</scope>
</reference>
<dbReference type="SUPFAM" id="SSF49503">
    <property type="entry name" value="Cupredoxins"/>
    <property type="match status" value="1"/>
</dbReference>
<keyword evidence="7 15" id="KW-0479">Metal-binding</keyword>
<keyword evidence="8" id="KW-0460">Magnesium</keyword>
<dbReference type="InterPro" id="IPR045187">
    <property type="entry name" value="CcO_II"/>
</dbReference>
<keyword evidence="9" id="KW-1278">Translocase</keyword>
<gene>
    <name evidence="19" type="primary">COX2</name>
</gene>
<protein>
    <recommendedName>
        <fullName evidence="3 15">Cytochrome c oxidase subunit 2</fullName>
    </recommendedName>
</protein>
<evidence type="ECO:0000256" key="4">
    <source>
        <dbReference type="ARBA" id="ARBA00022448"/>
    </source>
</evidence>
<proteinExistence type="inferred from homology"/>
<dbReference type="EMBL" id="KC415004">
    <property type="protein sequence ID" value="AHB82311.1"/>
    <property type="molecule type" value="Genomic_DNA"/>
</dbReference>
<dbReference type="AlphaFoldDB" id="A0A0C4JX69"/>
<evidence type="ECO:0000256" key="8">
    <source>
        <dbReference type="ARBA" id="ARBA00022842"/>
    </source>
</evidence>
<evidence type="ECO:0000256" key="3">
    <source>
        <dbReference type="ARBA" id="ARBA00015946"/>
    </source>
</evidence>
<feature type="domain" description="Cytochrome oxidase subunit II copper A binding" evidence="17">
    <location>
        <begin position="87"/>
        <end position="199"/>
    </location>
</feature>
<evidence type="ECO:0000256" key="14">
    <source>
        <dbReference type="ARBA" id="ARBA00049512"/>
    </source>
</evidence>
<dbReference type="PROSITE" id="PS50999">
    <property type="entry name" value="COX2_TM"/>
    <property type="match status" value="1"/>
</dbReference>
<comment type="subcellular location">
    <subcellularLocation>
        <location evidence="1">Membrane</location>
        <topology evidence="1">Multi-pass membrane protein</topology>
    </subcellularLocation>
    <subcellularLocation>
        <location evidence="15">Mitochondrion inner membrane</location>
        <topology evidence="15">Multi-pass membrane protein</topology>
    </subcellularLocation>
</comment>